<organism evidence="3">
    <name type="scientific">Caenorhabditis remanei</name>
    <name type="common">Caenorhabditis vulgaris</name>
    <dbReference type="NCBI Taxonomy" id="31234"/>
    <lineage>
        <taxon>Eukaryota</taxon>
        <taxon>Metazoa</taxon>
        <taxon>Ecdysozoa</taxon>
        <taxon>Nematoda</taxon>
        <taxon>Chromadorea</taxon>
        <taxon>Rhabditida</taxon>
        <taxon>Rhabditina</taxon>
        <taxon>Rhabditomorpha</taxon>
        <taxon>Rhabditoidea</taxon>
        <taxon>Rhabditidae</taxon>
        <taxon>Peloderinae</taxon>
        <taxon>Caenorhabditis</taxon>
    </lineage>
</organism>
<sequence>MKFFSRRSISHGFLRKKKNKYAFNNQISPRIDSVVLRKRKKIISKRGIRPSDERVVMLFTGTVRVRVLEARHLRPTEWSRRFSQNEAATAAIDSYVNVDWDEYPIGKTQVRPKTNEPRWNEDRVYIKEKQSDSRFFIVVLCHLMISLPTPE</sequence>
<dbReference type="HOGENOM" id="CLU_1733196_0_0_1"/>
<dbReference type="InterPro" id="IPR000008">
    <property type="entry name" value="C2_dom"/>
</dbReference>
<dbReference type="OrthoDB" id="63267at2759"/>
<dbReference type="Pfam" id="PF00168">
    <property type="entry name" value="C2"/>
    <property type="match status" value="1"/>
</dbReference>
<dbReference type="SUPFAM" id="SSF49562">
    <property type="entry name" value="C2 domain (Calcium/lipid-binding domain, CaLB)"/>
    <property type="match status" value="1"/>
</dbReference>
<evidence type="ECO:0000313" key="2">
    <source>
        <dbReference type="EMBL" id="EFP05835.1"/>
    </source>
</evidence>
<evidence type="ECO:0000259" key="1">
    <source>
        <dbReference type="PROSITE" id="PS50004"/>
    </source>
</evidence>
<dbReference type="InParanoid" id="E3LPX3"/>
<dbReference type="Proteomes" id="UP000008281">
    <property type="component" value="Unassembled WGS sequence"/>
</dbReference>
<dbReference type="PROSITE" id="PS50004">
    <property type="entry name" value="C2"/>
    <property type="match status" value="1"/>
</dbReference>
<dbReference type="Gene3D" id="2.60.40.150">
    <property type="entry name" value="C2 domain"/>
    <property type="match status" value="1"/>
</dbReference>
<keyword evidence="3" id="KW-1185">Reference proteome</keyword>
<protein>
    <recommendedName>
        <fullName evidence="1">C2 domain-containing protein</fullName>
    </recommendedName>
</protein>
<dbReference type="AlphaFoldDB" id="E3LPX3"/>
<gene>
    <name evidence="2" type="ORF">CRE_27354</name>
</gene>
<name>E3LPX3_CAERE</name>
<accession>E3LPX3</accession>
<evidence type="ECO:0000313" key="3">
    <source>
        <dbReference type="Proteomes" id="UP000008281"/>
    </source>
</evidence>
<reference evidence="2" key="1">
    <citation type="submission" date="2007-07" db="EMBL/GenBank/DDBJ databases">
        <title>PCAP assembly of the Caenorhabditis remanei genome.</title>
        <authorList>
            <consortium name="The Caenorhabditis remanei Sequencing Consortium"/>
            <person name="Wilson R.K."/>
        </authorList>
    </citation>
    <scope>NUCLEOTIDE SEQUENCE [LARGE SCALE GENOMIC DNA]</scope>
    <source>
        <strain evidence="2">PB4641</strain>
    </source>
</reference>
<proteinExistence type="predicted"/>
<feature type="domain" description="C2" evidence="1">
    <location>
        <begin position="44"/>
        <end position="151"/>
    </location>
</feature>
<dbReference type="InterPro" id="IPR035892">
    <property type="entry name" value="C2_domain_sf"/>
</dbReference>
<dbReference type="EMBL" id="DS268412">
    <property type="protein sequence ID" value="EFP05835.1"/>
    <property type="molecule type" value="Genomic_DNA"/>
</dbReference>
<dbReference type="eggNOG" id="KOG0694">
    <property type="taxonomic scope" value="Eukaryota"/>
</dbReference>
<dbReference type="STRING" id="31234.E3LPX3"/>